<accession>A0A449GCY5</accession>
<name>A0A449GCY5_NOCFR</name>
<proteinExistence type="predicted"/>
<protein>
    <submittedName>
        <fullName evidence="1">Uncharacterized protein</fullName>
    </submittedName>
</protein>
<sequence length="144" mass="16371">MAELLRQVRSQLTSEGTGLEGGEEGIELAEGGAMEAGYFAEPTDTRRVILLSLQRWQPKLKRLYIGLIDTRLIDCILCRKDNLPTQVTALELCKAERWADEVLVQCDSHHVRLKDHYLIERWNDCALSEVLNAVDPIDNNIVHM</sequence>
<dbReference type="AlphaFoldDB" id="A0A449GCY5"/>
<evidence type="ECO:0000313" key="1">
    <source>
        <dbReference type="EMBL" id="VFA83712.1"/>
    </source>
</evidence>
<organism evidence="1">
    <name type="scientific">Nocardia farcinica</name>
    <dbReference type="NCBI Taxonomy" id="37329"/>
    <lineage>
        <taxon>Bacteria</taxon>
        <taxon>Bacillati</taxon>
        <taxon>Actinomycetota</taxon>
        <taxon>Actinomycetes</taxon>
        <taxon>Mycobacteriales</taxon>
        <taxon>Nocardiaceae</taxon>
        <taxon>Nocardia</taxon>
    </lineage>
</organism>
<dbReference type="EMBL" id="CAACYE010000005">
    <property type="protein sequence ID" value="VFA83712.1"/>
    <property type="molecule type" value="Genomic_DNA"/>
</dbReference>
<reference evidence="1" key="1">
    <citation type="submission" date="2019-02" db="EMBL/GenBank/DDBJ databases">
        <authorList>
            <consortium name="Pathogen Informatics"/>
        </authorList>
    </citation>
    <scope>NUCLEOTIDE SEQUENCE</scope>
    <source>
        <strain evidence="1">3012STDY6733949</strain>
    </source>
</reference>
<gene>
    <name evidence="1" type="ORF">NCTC1935_01537</name>
</gene>